<sequence length="190" mass="21153">MAAEPCPQYLVQSFISANQAQFATDESVYYGPYTRLLYYLFGLEGPFEISPQFHIPETPPDAIDVVALFAVELNKHPVFFIEVKPRASFALDSKRKQADEQMRDHFRDVRRNVVTPRLPATSAFGTRLSFYEYTAATNAVVPAAIPVDPVILNDVAPADRWSCDLLDAVGIARVREVAQGVRAMCQALAN</sequence>
<protein>
    <submittedName>
        <fullName evidence="1">Uncharacterized protein</fullName>
    </submittedName>
</protein>
<name>A0A9W8TGK8_9AGAR</name>
<organism evidence="1 2">
    <name type="scientific">Agrocybe chaxingu</name>
    <dbReference type="NCBI Taxonomy" id="84603"/>
    <lineage>
        <taxon>Eukaryota</taxon>
        <taxon>Fungi</taxon>
        <taxon>Dikarya</taxon>
        <taxon>Basidiomycota</taxon>
        <taxon>Agaricomycotina</taxon>
        <taxon>Agaricomycetes</taxon>
        <taxon>Agaricomycetidae</taxon>
        <taxon>Agaricales</taxon>
        <taxon>Agaricineae</taxon>
        <taxon>Strophariaceae</taxon>
        <taxon>Agrocybe</taxon>
    </lineage>
</organism>
<gene>
    <name evidence="1" type="ORF">NLJ89_g376</name>
</gene>
<dbReference type="AlphaFoldDB" id="A0A9W8TGK8"/>
<evidence type="ECO:0000313" key="1">
    <source>
        <dbReference type="EMBL" id="KAJ3517648.1"/>
    </source>
</evidence>
<dbReference type="OrthoDB" id="3254408at2759"/>
<accession>A0A9W8TGK8</accession>
<dbReference type="EMBL" id="JANKHO010000014">
    <property type="protein sequence ID" value="KAJ3517648.1"/>
    <property type="molecule type" value="Genomic_DNA"/>
</dbReference>
<comment type="caution">
    <text evidence="1">The sequence shown here is derived from an EMBL/GenBank/DDBJ whole genome shotgun (WGS) entry which is preliminary data.</text>
</comment>
<keyword evidence="2" id="KW-1185">Reference proteome</keyword>
<proteinExistence type="predicted"/>
<evidence type="ECO:0000313" key="2">
    <source>
        <dbReference type="Proteomes" id="UP001148786"/>
    </source>
</evidence>
<dbReference type="Proteomes" id="UP001148786">
    <property type="component" value="Unassembled WGS sequence"/>
</dbReference>
<reference evidence="1" key="1">
    <citation type="submission" date="2022-07" db="EMBL/GenBank/DDBJ databases">
        <title>Genome Sequence of Agrocybe chaxingu.</title>
        <authorList>
            <person name="Buettner E."/>
        </authorList>
    </citation>
    <scope>NUCLEOTIDE SEQUENCE</scope>
    <source>
        <strain evidence="1">MP-N11</strain>
    </source>
</reference>